<name>A0AA35Z1R0_LACSI</name>
<proteinExistence type="predicted"/>
<dbReference type="Proteomes" id="UP001177003">
    <property type="component" value="Chromosome 5"/>
</dbReference>
<sequence length="117" mass="13862">MDVEIATVLRKKPTVHPKETLKDLEKMKLGRIRKDDWSVAFQILERAYSDFHRVCVFVPNKHLYSTQCLEYILELINQCKVNSVGDKKCFIDMIKWYILVHKTPLGIILKLFIVQKR</sequence>
<protein>
    <submittedName>
        <fullName evidence="1">Uncharacterized protein</fullName>
    </submittedName>
</protein>
<dbReference type="EMBL" id="OX465081">
    <property type="protein sequence ID" value="CAI9284265.1"/>
    <property type="molecule type" value="Genomic_DNA"/>
</dbReference>
<dbReference type="AlphaFoldDB" id="A0AA35Z1R0"/>
<evidence type="ECO:0000313" key="2">
    <source>
        <dbReference type="Proteomes" id="UP001177003"/>
    </source>
</evidence>
<keyword evidence="2" id="KW-1185">Reference proteome</keyword>
<reference evidence="1" key="1">
    <citation type="submission" date="2023-04" db="EMBL/GenBank/DDBJ databases">
        <authorList>
            <person name="Vijverberg K."/>
            <person name="Xiong W."/>
            <person name="Schranz E."/>
        </authorList>
    </citation>
    <scope>NUCLEOTIDE SEQUENCE</scope>
</reference>
<accession>A0AA35Z1R0</accession>
<evidence type="ECO:0000313" key="1">
    <source>
        <dbReference type="EMBL" id="CAI9284265.1"/>
    </source>
</evidence>
<gene>
    <name evidence="1" type="ORF">LSALG_LOCUS23807</name>
</gene>
<organism evidence="1 2">
    <name type="scientific">Lactuca saligna</name>
    <name type="common">Willowleaf lettuce</name>
    <dbReference type="NCBI Taxonomy" id="75948"/>
    <lineage>
        <taxon>Eukaryota</taxon>
        <taxon>Viridiplantae</taxon>
        <taxon>Streptophyta</taxon>
        <taxon>Embryophyta</taxon>
        <taxon>Tracheophyta</taxon>
        <taxon>Spermatophyta</taxon>
        <taxon>Magnoliopsida</taxon>
        <taxon>eudicotyledons</taxon>
        <taxon>Gunneridae</taxon>
        <taxon>Pentapetalae</taxon>
        <taxon>asterids</taxon>
        <taxon>campanulids</taxon>
        <taxon>Asterales</taxon>
        <taxon>Asteraceae</taxon>
        <taxon>Cichorioideae</taxon>
        <taxon>Cichorieae</taxon>
        <taxon>Lactucinae</taxon>
        <taxon>Lactuca</taxon>
    </lineage>
</organism>